<reference evidence="2 3" key="1">
    <citation type="submission" date="2021-06" db="EMBL/GenBank/DDBJ databases">
        <authorList>
            <person name="Kallberg Y."/>
            <person name="Tangrot J."/>
            <person name="Rosling A."/>
        </authorList>
    </citation>
    <scope>NUCLEOTIDE SEQUENCE [LARGE SCALE GENOMIC DNA]</scope>
    <source>
        <strain evidence="2 3">120-4 pot B 10/14</strain>
    </source>
</reference>
<proteinExistence type="predicted"/>
<gene>
    <name evidence="2" type="ORF">GMARGA_LOCUS13294</name>
</gene>
<keyword evidence="3" id="KW-1185">Reference proteome</keyword>
<organism evidence="2 3">
    <name type="scientific">Gigaspora margarita</name>
    <dbReference type="NCBI Taxonomy" id="4874"/>
    <lineage>
        <taxon>Eukaryota</taxon>
        <taxon>Fungi</taxon>
        <taxon>Fungi incertae sedis</taxon>
        <taxon>Mucoromycota</taxon>
        <taxon>Glomeromycotina</taxon>
        <taxon>Glomeromycetes</taxon>
        <taxon>Diversisporales</taxon>
        <taxon>Gigasporaceae</taxon>
        <taxon>Gigaspora</taxon>
    </lineage>
</organism>
<evidence type="ECO:0000256" key="1">
    <source>
        <dbReference type="SAM" id="MobiDB-lite"/>
    </source>
</evidence>
<evidence type="ECO:0000313" key="2">
    <source>
        <dbReference type="EMBL" id="CAG8718210.1"/>
    </source>
</evidence>
<feature type="region of interest" description="Disordered" evidence="1">
    <location>
        <begin position="43"/>
        <end position="65"/>
    </location>
</feature>
<protein>
    <submittedName>
        <fullName evidence="2">42627_t:CDS:1</fullName>
    </submittedName>
</protein>
<evidence type="ECO:0000313" key="3">
    <source>
        <dbReference type="Proteomes" id="UP000789901"/>
    </source>
</evidence>
<accession>A0ABN7V356</accession>
<dbReference type="EMBL" id="CAJVQB010008395">
    <property type="protein sequence ID" value="CAG8718210.1"/>
    <property type="molecule type" value="Genomic_DNA"/>
</dbReference>
<dbReference type="Proteomes" id="UP000789901">
    <property type="component" value="Unassembled WGS sequence"/>
</dbReference>
<name>A0ABN7V356_GIGMA</name>
<comment type="caution">
    <text evidence="2">The sequence shown here is derived from an EMBL/GenBank/DDBJ whole genome shotgun (WGS) entry which is preliminary data.</text>
</comment>
<sequence length="65" mass="7115">MKQIKLSALYRSPNMGARKKYLSKNNIGSCDSSGSGLNKVAIDAKNQQESRNEDLTSGLKQATIR</sequence>